<dbReference type="PROSITE" id="PS50975">
    <property type="entry name" value="ATP_GRASP"/>
    <property type="match status" value="1"/>
</dbReference>
<dbReference type="Gene3D" id="3.30.470.20">
    <property type="entry name" value="ATP-grasp fold, B domain"/>
    <property type="match status" value="1"/>
</dbReference>
<dbReference type="PANTHER" id="PTHR43585:SF2">
    <property type="entry name" value="ATP-GRASP ENZYME FSQD"/>
    <property type="match status" value="1"/>
</dbReference>
<dbReference type="KEGG" id="ami:Amir_2026"/>
<name>C6WFN8_ACTMD</name>
<dbReference type="GO" id="GO:0016874">
    <property type="term" value="F:ligase activity"/>
    <property type="evidence" value="ECO:0007669"/>
    <property type="project" value="UniProtKB-KW"/>
</dbReference>
<proteinExistence type="predicted"/>
<dbReference type="eggNOG" id="COG0026">
    <property type="taxonomic scope" value="Bacteria"/>
</dbReference>
<organism evidence="6 7">
    <name type="scientific">Actinosynnema mirum (strain ATCC 29888 / DSM 43827 / JCM 3225 / NBRC 14064 / NCIMB 13271 / NRRL B-12336 / IMRU 3971 / 101)</name>
    <dbReference type="NCBI Taxonomy" id="446462"/>
    <lineage>
        <taxon>Bacteria</taxon>
        <taxon>Bacillati</taxon>
        <taxon>Actinomycetota</taxon>
        <taxon>Actinomycetes</taxon>
        <taxon>Pseudonocardiales</taxon>
        <taxon>Pseudonocardiaceae</taxon>
        <taxon>Actinosynnema</taxon>
    </lineage>
</organism>
<dbReference type="InterPro" id="IPR011761">
    <property type="entry name" value="ATP-grasp"/>
</dbReference>
<evidence type="ECO:0000256" key="3">
    <source>
        <dbReference type="ARBA" id="ARBA00022840"/>
    </source>
</evidence>
<dbReference type="HOGENOM" id="CLU_029016_4_1_11"/>
<dbReference type="SUPFAM" id="SSF56059">
    <property type="entry name" value="Glutathione synthetase ATP-binding domain-like"/>
    <property type="match status" value="1"/>
</dbReference>
<keyword evidence="1 6" id="KW-0436">Ligase</keyword>
<dbReference type="STRING" id="446462.Amir_2026"/>
<dbReference type="Pfam" id="PF02222">
    <property type="entry name" value="ATP-grasp"/>
    <property type="match status" value="1"/>
</dbReference>
<evidence type="ECO:0000259" key="5">
    <source>
        <dbReference type="PROSITE" id="PS50975"/>
    </source>
</evidence>
<dbReference type="GO" id="GO:0046872">
    <property type="term" value="F:metal ion binding"/>
    <property type="evidence" value="ECO:0007669"/>
    <property type="project" value="InterPro"/>
</dbReference>
<accession>C6WFN8</accession>
<evidence type="ECO:0000256" key="4">
    <source>
        <dbReference type="PROSITE-ProRule" id="PRU00409"/>
    </source>
</evidence>
<dbReference type="GO" id="GO:0005524">
    <property type="term" value="F:ATP binding"/>
    <property type="evidence" value="ECO:0007669"/>
    <property type="project" value="UniProtKB-UniRule"/>
</dbReference>
<dbReference type="Proteomes" id="UP000002213">
    <property type="component" value="Chromosome"/>
</dbReference>
<keyword evidence="7" id="KW-1185">Reference proteome</keyword>
<feature type="domain" description="ATP-grasp" evidence="5">
    <location>
        <begin position="125"/>
        <end position="319"/>
    </location>
</feature>
<evidence type="ECO:0000313" key="6">
    <source>
        <dbReference type="EMBL" id="ACU35973.1"/>
    </source>
</evidence>
<sequence>MAETRLADNPMPGAVSVLYIDCRPRSVAALAAHGALVTCVVNAKDAARVRSLPQVHRVVVVRDTTDCEDVLCALRRDGVSLTDYTAICGNDEYNLYPASVVALVAGKATPSPDHVVSMRDKYVQKDLVRGVGIPVTRCRAVDHLDDLTAAPPEFPVVIKPPAVSGSKDTFILHSAADLERVAEQCAESGVLGPWVVEDFVPGGEIQVDGAIRNGELVLVSISRYLQNCIKIHEGDLAAAVVLDPGVEPELYAQARDLAARVLPALDHRDGVFHLEAFEHPDGHLVFSECGGRIGGGMTDEVVQRKFGVSLHDEWARVVLGLPTGVTTPVVPDPASFGDVHLKAPQGLLLSVPGDEELRAQPGVVFGEVEVRIGERLGNMNDDSFFRAARAVVAGNDEQETRALLRDLGNWFSSAVRVDSSAHD</sequence>
<dbReference type="InterPro" id="IPR003135">
    <property type="entry name" value="ATP-grasp_carboxylate-amine"/>
</dbReference>
<dbReference type="EMBL" id="CP001630">
    <property type="protein sequence ID" value="ACU35973.1"/>
    <property type="molecule type" value="Genomic_DNA"/>
</dbReference>
<gene>
    <name evidence="6" type="ordered locus">Amir_2026</name>
</gene>
<evidence type="ECO:0000256" key="2">
    <source>
        <dbReference type="ARBA" id="ARBA00022741"/>
    </source>
</evidence>
<protein>
    <submittedName>
        <fullName evidence="6">ATP-dependent carboxylate-amine ligase domain protein ATP-grasp</fullName>
    </submittedName>
</protein>
<keyword evidence="3 4" id="KW-0067">ATP-binding</keyword>
<evidence type="ECO:0000256" key="1">
    <source>
        <dbReference type="ARBA" id="ARBA00022598"/>
    </source>
</evidence>
<evidence type="ECO:0000313" key="7">
    <source>
        <dbReference type="Proteomes" id="UP000002213"/>
    </source>
</evidence>
<dbReference type="PANTHER" id="PTHR43585">
    <property type="entry name" value="FUMIPYRROLE BIOSYNTHESIS PROTEIN C"/>
    <property type="match status" value="1"/>
</dbReference>
<dbReference type="InterPro" id="IPR052032">
    <property type="entry name" value="ATP-dep_AA_Ligase"/>
</dbReference>
<keyword evidence="2 4" id="KW-0547">Nucleotide-binding</keyword>
<dbReference type="AlphaFoldDB" id="C6WFN8"/>
<reference evidence="6 7" key="1">
    <citation type="journal article" date="2009" name="Stand. Genomic Sci.">
        <title>Complete genome sequence of Actinosynnema mirum type strain (101).</title>
        <authorList>
            <person name="Land M."/>
            <person name="Lapidus A."/>
            <person name="Mayilraj S."/>
            <person name="Chen F."/>
            <person name="Copeland A."/>
            <person name="Del Rio T.G."/>
            <person name="Nolan M."/>
            <person name="Lucas S."/>
            <person name="Tice H."/>
            <person name="Cheng J.F."/>
            <person name="Chertkov O."/>
            <person name="Bruce D."/>
            <person name="Goodwin L."/>
            <person name="Pitluck S."/>
            <person name="Rohde M."/>
            <person name="Goker M."/>
            <person name="Pati A."/>
            <person name="Ivanova N."/>
            <person name="Mavromatis K."/>
            <person name="Chen A."/>
            <person name="Palaniappan K."/>
            <person name="Hauser L."/>
            <person name="Chang Y.J."/>
            <person name="Jeffries C.C."/>
            <person name="Brettin T."/>
            <person name="Detter J.C."/>
            <person name="Han C."/>
            <person name="Chain P."/>
            <person name="Tindall B.J."/>
            <person name="Bristow J."/>
            <person name="Eisen J.A."/>
            <person name="Markowitz V."/>
            <person name="Hugenholtz P."/>
            <person name="Kyrpides N.C."/>
            <person name="Klenk H.P."/>
        </authorList>
    </citation>
    <scope>NUCLEOTIDE SEQUENCE [LARGE SCALE GENOMIC DNA]</scope>
    <source>
        <strain evidence="7">ATCC 29888 / DSM 43827 / JCM 3225 / NBRC 14064 / NCIMB 13271 / NRRL B-12336 / IMRU 3971 / 101</strain>
    </source>
</reference>